<gene>
    <name evidence="1" type="ORF">GLRG_06655</name>
</gene>
<dbReference type="GeneID" id="24412020"/>
<dbReference type="OrthoDB" id="9971601at2759"/>
<dbReference type="Proteomes" id="UP000008782">
    <property type="component" value="Unassembled WGS sequence"/>
</dbReference>
<evidence type="ECO:0000313" key="2">
    <source>
        <dbReference type="Proteomes" id="UP000008782"/>
    </source>
</evidence>
<protein>
    <recommendedName>
        <fullName evidence="3">Metallo-beta-lactamase domain-containing protein</fullName>
    </recommendedName>
</protein>
<evidence type="ECO:0000313" key="1">
    <source>
        <dbReference type="EMBL" id="EFQ31511.1"/>
    </source>
</evidence>
<accession>E3QKX3</accession>
<organism evidence="2">
    <name type="scientific">Colletotrichum graminicola (strain M1.001 / M2 / FGSC 10212)</name>
    <name type="common">Maize anthracnose fungus</name>
    <name type="synonym">Glomerella graminicola</name>
    <dbReference type="NCBI Taxonomy" id="645133"/>
    <lineage>
        <taxon>Eukaryota</taxon>
        <taxon>Fungi</taxon>
        <taxon>Dikarya</taxon>
        <taxon>Ascomycota</taxon>
        <taxon>Pezizomycotina</taxon>
        <taxon>Sordariomycetes</taxon>
        <taxon>Hypocreomycetidae</taxon>
        <taxon>Glomerellales</taxon>
        <taxon>Glomerellaceae</taxon>
        <taxon>Colletotrichum</taxon>
        <taxon>Colletotrichum graminicola species complex</taxon>
    </lineage>
</organism>
<proteinExistence type="predicted"/>
<dbReference type="HOGENOM" id="CLU_047435_0_0_1"/>
<name>E3QKX3_COLGM</name>
<keyword evidence="2" id="KW-1185">Reference proteome</keyword>
<dbReference type="EMBL" id="GG697355">
    <property type="protein sequence ID" value="EFQ31511.1"/>
    <property type="molecule type" value="Genomic_DNA"/>
</dbReference>
<dbReference type="STRING" id="645133.E3QKX3"/>
<dbReference type="PANTHER" id="PTHR36142">
    <property type="entry name" value="METALLO-HYDROLASE/OXIDOREDUCTASE SUPERFAMILY PROTEIN"/>
    <property type="match status" value="1"/>
</dbReference>
<evidence type="ECO:0008006" key="3">
    <source>
        <dbReference type="Google" id="ProtNLM"/>
    </source>
</evidence>
<dbReference type="InterPro" id="IPR036866">
    <property type="entry name" value="RibonucZ/Hydroxyglut_hydro"/>
</dbReference>
<dbReference type="AlphaFoldDB" id="E3QKX3"/>
<dbReference type="eggNOG" id="ENOG502RYFN">
    <property type="taxonomic scope" value="Eukaryota"/>
</dbReference>
<reference evidence="2" key="1">
    <citation type="journal article" date="2012" name="Nat. Genet.">
        <title>Lifestyle transitions in plant pathogenic Colletotrichum fungi deciphered by genome and transcriptome analyses.</title>
        <authorList>
            <person name="O'Connell R.J."/>
            <person name="Thon M.R."/>
            <person name="Hacquard S."/>
            <person name="Amyotte S.G."/>
            <person name="Kleemann J."/>
            <person name="Torres M.F."/>
            <person name="Damm U."/>
            <person name="Buiate E.A."/>
            <person name="Epstein L."/>
            <person name="Alkan N."/>
            <person name="Altmueller J."/>
            <person name="Alvarado-Balderrama L."/>
            <person name="Bauser C.A."/>
            <person name="Becker C."/>
            <person name="Birren B.W."/>
            <person name="Chen Z."/>
            <person name="Choi J."/>
            <person name="Crouch J.A."/>
            <person name="Duvick J.P."/>
            <person name="Farman M.A."/>
            <person name="Gan P."/>
            <person name="Heiman D."/>
            <person name="Henrissat B."/>
            <person name="Howard R.J."/>
            <person name="Kabbage M."/>
            <person name="Koch C."/>
            <person name="Kracher B."/>
            <person name="Kubo Y."/>
            <person name="Law A.D."/>
            <person name="Lebrun M.-H."/>
            <person name="Lee Y.-H."/>
            <person name="Miyara I."/>
            <person name="Moore N."/>
            <person name="Neumann U."/>
            <person name="Nordstroem K."/>
            <person name="Panaccione D.G."/>
            <person name="Panstruga R."/>
            <person name="Place M."/>
            <person name="Proctor R.H."/>
            <person name="Prusky D."/>
            <person name="Rech G."/>
            <person name="Reinhardt R."/>
            <person name="Rollins J.A."/>
            <person name="Rounsley S."/>
            <person name="Schardl C.L."/>
            <person name="Schwartz D.C."/>
            <person name="Shenoy N."/>
            <person name="Shirasu K."/>
            <person name="Sikhakolli U.R."/>
            <person name="Stueber K."/>
            <person name="Sukno S.A."/>
            <person name="Sweigard J.A."/>
            <person name="Takano Y."/>
            <person name="Takahara H."/>
            <person name="Trail F."/>
            <person name="van der Does H.C."/>
            <person name="Voll L.M."/>
            <person name="Will I."/>
            <person name="Young S."/>
            <person name="Zeng Q."/>
            <person name="Zhang J."/>
            <person name="Zhou S."/>
            <person name="Dickman M.B."/>
            <person name="Schulze-Lefert P."/>
            <person name="Ver Loren van Themaat E."/>
            <person name="Ma L.-J."/>
            <person name="Vaillancourt L.J."/>
        </authorList>
    </citation>
    <scope>NUCLEOTIDE SEQUENCE [LARGE SCALE GENOMIC DNA]</scope>
    <source>
        <strain evidence="2">M1.001 / M2 / FGSC 10212</strain>
    </source>
</reference>
<dbReference type="VEuPathDB" id="FungiDB:GLRG_06655"/>
<sequence>MDRAKLIDTLASAQSSPKRPILTLMNGDTTWLVSVPRPAGTKGKAFYHILVDPWLEGHAEVGFGWVVRLQLKEKAALDSIEAIEDWIREIETVCGTTDGEHEQWLDAVLVTHANLDHLHKPTLRTLSKSAQVLAVQEAATMISSMDHFENIIAVPDFVPGEEWPATPDMPGSLSIFRLQSKGDKYTNLCHAVIIGIPTEDGKSEAILYTPHGVEPEAVEAVRKANSDASFLAMLHPLNKAGTMGFISRGVAEGLRIERENSVRHWVNTHDDNISFSGVLSYIMRYGRATLEQGLKQEAREKVEEQRRPDYIVVENGGSHILT</sequence>
<dbReference type="Gene3D" id="3.60.15.10">
    <property type="entry name" value="Ribonuclease Z/Hydroxyacylglutathione hydrolase-like"/>
    <property type="match status" value="1"/>
</dbReference>
<dbReference type="RefSeq" id="XP_008095531.1">
    <property type="nucleotide sequence ID" value="XM_008097340.1"/>
</dbReference>
<dbReference type="PANTHER" id="PTHR36142:SF2">
    <property type="entry name" value="METALLO-HYDROLASE_OXIDOREDUCTASE SUPERFAMILY PROTEIN"/>
    <property type="match status" value="1"/>
</dbReference>